<accession>A0A420ILC6</accession>
<dbReference type="OrthoDB" id="3599542at2759"/>
<dbReference type="Proteomes" id="UP000285405">
    <property type="component" value="Unassembled WGS sequence"/>
</dbReference>
<dbReference type="EMBL" id="MCBR01007941">
    <property type="protein sequence ID" value="RKF75359.1"/>
    <property type="molecule type" value="Genomic_DNA"/>
</dbReference>
<proteinExistence type="predicted"/>
<comment type="caution">
    <text evidence="1">The sequence shown here is derived from an EMBL/GenBank/DDBJ whole genome shotgun (WGS) entry which is preliminary data.</text>
</comment>
<organism evidence="1 2">
    <name type="scientific">Golovinomyces cichoracearum</name>
    <dbReference type="NCBI Taxonomy" id="62708"/>
    <lineage>
        <taxon>Eukaryota</taxon>
        <taxon>Fungi</taxon>
        <taxon>Dikarya</taxon>
        <taxon>Ascomycota</taxon>
        <taxon>Pezizomycotina</taxon>
        <taxon>Leotiomycetes</taxon>
        <taxon>Erysiphales</taxon>
        <taxon>Erysiphaceae</taxon>
        <taxon>Golovinomyces</taxon>
    </lineage>
</organism>
<feature type="non-terminal residue" evidence="1">
    <location>
        <position position="1"/>
    </location>
</feature>
<protein>
    <submittedName>
        <fullName evidence="1">Uncharacterized protein</fullName>
    </submittedName>
</protein>
<evidence type="ECO:0000313" key="1">
    <source>
        <dbReference type="EMBL" id="RKF75359.1"/>
    </source>
</evidence>
<evidence type="ECO:0000313" key="2">
    <source>
        <dbReference type="Proteomes" id="UP000285405"/>
    </source>
</evidence>
<name>A0A420ILC6_9PEZI</name>
<sequence>QEDFADFTVDNFKSLGTAKLQQLRNFLKCGGVRVPVNDRQKTLPKVLSEVLLEEIQPNWTSDDFQTSYTILEKGPITSPYLKLKYNEWKATGKITNVPLVAIATPAPTESTLATTPHPVLPVNTAHSSTIQPTTVIQPTVATGSGRLITEVTRNYSDDQKYDGTNGSFDLKLIIFRSICDRVELPEQALARAFPVMLKGLALNQYFNNQLSNRSFDEACQSIRNFFEGPGYQRRVLDEWNSIDLESTALANPGKTIFEVIQLLINKLRDLQYGLSPSLRTPEFFHNKLIMTCQGSVTNCMITCL</sequence>
<reference evidence="1 2" key="1">
    <citation type="journal article" date="2018" name="BMC Genomics">
        <title>Comparative genome analyses reveal sequence features reflecting distinct modes of host-adaptation between dicot and monocot powdery mildew.</title>
        <authorList>
            <person name="Wu Y."/>
            <person name="Ma X."/>
            <person name="Pan Z."/>
            <person name="Kale S.D."/>
            <person name="Song Y."/>
            <person name="King H."/>
            <person name="Zhang Q."/>
            <person name="Presley C."/>
            <person name="Deng X."/>
            <person name="Wei C.I."/>
            <person name="Xiao S."/>
        </authorList>
    </citation>
    <scope>NUCLEOTIDE SEQUENCE [LARGE SCALE GENOMIC DNA]</scope>
    <source>
        <strain evidence="1">UCSC1</strain>
    </source>
</reference>
<dbReference type="AlphaFoldDB" id="A0A420ILC6"/>
<gene>
    <name evidence="1" type="ORF">GcC1_079026</name>
</gene>